<dbReference type="Proteomes" id="UP000741013">
    <property type="component" value="Unassembled WGS sequence"/>
</dbReference>
<dbReference type="RefSeq" id="WP_209665150.1">
    <property type="nucleotide sequence ID" value="NZ_JAGGMS010000001.1"/>
</dbReference>
<evidence type="ECO:0000313" key="1">
    <source>
        <dbReference type="EMBL" id="MBP2181771.1"/>
    </source>
</evidence>
<dbReference type="EMBL" id="JAGGMS010000001">
    <property type="protein sequence ID" value="MBP2181771.1"/>
    <property type="molecule type" value="Genomic_DNA"/>
</dbReference>
<proteinExistence type="predicted"/>
<gene>
    <name evidence="1" type="ORF">JOM49_003297</name>
</gene>
<reference evidence="1 2" key="1">
    <citation type="submission" date="2021-03" db="EMBL/GenBank/DDBJ databases">
        <title>Sequencing the genomes of 1000 actinobacteria strains.</title>
        <authorList>
            <person name="Klenk H.-P."/>
        </authorList>
    </citation>
    <scope>NUCLEOTIDE SEQUENCE [LARGE SCALE GENOMIC DNA]</scope>
    <source>
        <strain evidence="1 2">DSM 45510</strain>
    </source>
</reference>
<evidence type="ECO:0000313" key="2">
    <source>
        <dbReference type="Proteomes" id="UP000741013"/>
    </source>
</evidence>
<name>A0ABS4PQR6_9PSEU</name>
<comment type="caution">
    <text evidence="1">The sequence shown here is derived from an EMBL/GenBank/DDBJ whole genome shotgun (WGS) entry which is preliminary data.</text>
</comment>
<sequence length="96" mass="9823">MTILAILAAPRSGGDSSASPHLITTDIVLPLADSVRALTISARRSATASPATIPVVVPPFAKWSTDLVTELISCGVVRPAPNAVRRGAHRVGGCQA</sequence>
<accession>A0ABS4PQR6</accession>
<organism evidence="1 2">
    <name type="scientific">Amycolatopsis magusensis</name>
    <dbReference type="NCBI Taxonomy" id="882444"/>
    <lineage>
        <taxon>Bacteria</taxon>
        <taxon>Bacillati</taxon>
        <taxon>Actinomycetota</taxon>
        <taxon>Actinomycetes</taxon>
        <taxon>Pseudonocardiales</taxon>
        <taxon>Pseudonocardiaceae</taxon>
        <taxon>Amycolatopsis</taxon>
    </lineage>
</organism>
<protein>
    <submittedName>
        <fullName evidence="1">Uncharacterized protein</fullName>
    </submittedName>
</protein>
<keyword evidence="2" id="KW-1185">Reference proteome</keyword>